<dbReference type="SMART" id="SM00388">
    <property type="entry name" value="HisKA"/>
    <property type="match status" value="1"/>
</dbReference>
<dbReference type="GO" id="GO:0000155">
    <property type="term" value="F:phosphorelay sensor kinase activity"/>
    <property type="evidence" value="ECO:0007669"/>
    <property type="project" value="InterPro"/>
</dbReference>
<keyword evidence="6 11" id="KW-0812">Transmembrane</keyword>
<protein>
    <recommendedName>
        <fullName evidence="3">histidine kinase</fullName>
        <ecNumber evidence="3">2.7.13.3</ecNumber>
    </recommendedName>
</protein>
<dbReference type="PRINTS" id="PR00344">
    <property type="entry name" value="BCTRLSENSOR"/>
</dbReference>
<dbReference type="InterPro" id="IPR003594">
    <property type="entry name" value="HATPase_dom"/>
</dbReference>
<keyword evidence="9" id="KW-0902">Two-component regulatory system</keyword>
<evidence type="ECO:0000256" key="9">
    <source>
        <dbReference type="ARBA" id="ARBA00023012"/>
    </source>
</evidence>
<dbReference type="Pfam" id="PF00512">
    <property type="entry name" value="HisKA"/>
    <property type="match status" value="1"/>
</dbReference>
<comment type="caution">
    <text evidence="13">The sequence shown here is derived from an EMBL/GenBank/DDBJ whole genome shotgun (WGS) entry which is preliminary data.</text>
</comment>
<dbReference type="PANTHER" id="PTHR45528:SF8">
    <property type="entry name" value="HISTIDINE KINASE"/>
    <property type="match status" value="1"/>
</dbReference>
<dbReference type="InterPro" id="IPR050398">
    <property type="entry name" value="HssS/ArlS-like"/>
</dbReference>
<evidence type="ECO:0000256" key="1">
    <source>
        <dbReference type="ARBA" id="ARBA00000085"/>
    </source>
</evidence>
<comment type="subcellular location">
    <subcellularLocation>
        <location evidence="2">Membrane</location>
        <topology evidence="2">Multi-pass membrane protein</topology>
    </subcellularLocation>
</comment>
<evidence type="ECO:0000256" key="8">
    <source>
        <dbReference type="ARBA" id="ARBA00022989"/>
    </source>
</evidence>
<organism evidence="13 14">
    <name type="scientific">Clostridium thermosuccinogenes</name>
    <dbReference type="NCBI Taxonomy" id="84032"/>
    <lineage>
        <taxon>Bacteria</taxon>
        <taxon>Bacillati</taxon>
        <taxon>Bacillota</taxon>
        <taxon>Clostridia</taxon>
        <taxon>Eubacteriales</taxon>
        <taxon>Clostridiaceae</taxon>
        <taxon>Clostridium</taxon>
    </lineage>
</organism>
<dbReference type="CDD" id="cd00082">
    <property type="entry name" value="HisKA"/>
    <property type="match status" value="1"/>
</dbReference>
<dbReference type="Proteomes" id="UP000236151">
    <property type="component" value="Unassembled WGS sequence"/>
</dbReference>
<reference evidence="13 14" key="1">
    <citation type="submission" date="2017-06" db="EMBL/GenBank/DDBJ databases">
        <title>Investigating the central metabolism of Clostridium thermosuccinogenes.</title>
        <authorList>
            <person name="Koendjbiharie J.G."/>
            <person name="van Kranenburg R."/>
        </authorList>
    </citation>
    <scope>NUCLEOTIDE SEQUENCE [LARGE SCALE GENOMIC DNA]</scope>
    <source>
        <strain evidence="13 14">DSM 5806</strain>
    </source>
</reference>
<dbReference type="RefSeq" id="WP_103082323.1">
    <property type="nucleotide sequence ID" value="NZ_CP021850.1"/>
</dbReference>
<dbReference type="CDD" id="cd00075">
    <property type="entry name" value="HATPase"/>
    <property type="match status" value="1"/>
</dbReference>
<evidence type="ECO:0000256" key="4">
    <source>
        <dbReference type="ARBA" id="ARBA00022553"/>
    </source>
</evidence>
<keyword evidence="8 11" id="KW-1133">Transmembrane helix</keyword>
<gene>
    <name evidence="13" type="ORF">CDQ84_13810</name>
</gene>
<evidence type="ECO:0000313" key="13">
    <source>
        <dbReference type="EMBL" id="PNT97116.1"/>
    </source>
</evidence>
<dbReference type="Pfam" id="PF02518">
    <property type="entry name" value="HATPase_c"/>
    <property type="match status" value="1"/>
</dbReference>
<dbReference type="PANTHER" id="PTHR45528">
    <property type="entry name" value="SENSOR HISTIDINE KINASE CPXA"/>
    <property type="match status" value="1"/>
</dbReference>
<dbReference type="SUPFAM" id="SSF55874">
    <property type="entry name" value="ATPase domain of HSP90 chaperone/DNA topoisomerase II/histidine kinase"/>
    <property type="match status" value="1"/>
</dbReference>
<dbReference type="SUPFAM" id="SSF47384">
    <property type="entry name" value="Homodimeric domain of signal transducing histidine kinase"/>
    <property type="match status" value="1"/>
</dbReference>
<evidence type="ECO:0000256" key="2">
    <source>
        <dbReference type="ARBA" id="ARBA00004141"/>
    </source>
</evidence>
<evidence type="ECO:0000256" key="10">
    <source>
        <dbReference type="ARBA" id="ARBA00023136"/>
    </source>
</evidence>
<dbReference type="EC" id="2.7.13.3" evidence="3"/>
<keyword evidence="5" id="KW-0808">Transferase</keyword>
<evidence type="ECO:0000313" key="14">
    <source>
        <dbReference type="Proteomes" id="UP000236151"/>
    </source>
</evidence>
<keyword evidence="14" id="KW-1185">Reference proteome</keyword>
<comment type="catalytic activity">
    <reaction evidence="1">
        <text>ATP + protein L-histidine = ADP + protein N-phospho-L-histidine.</text>
        <dbReference type="EC" id="2.7.13.3"/>
    </reaction>
</comment>
<dbReference type="Gene3D" id="1.10.287.130">
    <property type="match status" value="1"/>
</dbReference>
<evidence type="ECO:0000256" key="7">
    <source>
        <dbReference type="ARBA" id="ARBA00022777"/>
    </source>
</evidence>
<feature type="transmembrane region" description="Helical" evidence="11">
    <location>
        <begin position="12"/>
        <end position="30"/>
    </location>
</feature>
<dbReference type="InterPro" id="IPR005467">
    <property type="entry name" value="His_kinase_dom"/>
</dbReference>
<evidence type="ECO:0000256" key="6">
    <source>
        <dbReference type="ARBA" id="ARBA00022692"/>
    </source>
</evidence>
<dbReference type="InterPro" id="IPR003661">
    <property type="entry name" value="HisK_dim/P_dom"/>
</dbReference>
<dbReference type="EMBL" id="NIOJ01000040">
    <property type="protein sequence ID" value="PNT97116.1"/>
    <property type="molecule type" value="Genomic_DNA"/>
</dbReference>
<dbReference type="SMART" id="SM00387">
    <property type="entry name" value="HATPase_c"/>
    <property type="match status" value="1"/>
</dbReference>
<proteinExistence type="predicted"/>
<evidence type="ECO:0000256" key="5">
    <source>
        <dbReference type="ARBA" id="ARBA00022679"/>
    </source>
</evidence>
<dbReference type="InterPro" id="IPR036890">
    <property type="entry name" value="HATPase_C_sf"/>
</dbReference>
<accession>A0A2K2FEE1</accession>
<dbReference type="OrthoDB" id="9773956at2"/>
<evidence type="ECO:0000256" key="3">
    <source>
        <dbReference type="ARBA" id="ARBA00012438"/>
    </source>
</evidence>
<keyword evidence="10 11" id="KW-0472">Membrane</keyword>
<dbReference type="KEGG" id="cthd:CDO33_18735"/>
<evidence type="ECO:0000259" key="12">
    <source>
        <dbReference type="PROSITE" id="PS50109"/>
    </source>
</evidence>
<keyword evidence="4" id="KW-0597">Phosphoprotein</keyword>
<evidence type="ECO:0000256" key="11">
    <source>
        <dbReference type="SAM" id="Phobius"/>
    </source>
</evidence>
<sequence>MGKGVIELTYLPYILTGTAIAALTITILCCRKYAVDTLNAVEKILDHILAKDDSLSIGIAEDDRVSKLAHKARRIMDIYISEISQARKEKETIQGLISDMSHQMKTPLANISMYSDLLIEGSLSSEEQQEFLTRVKSETEKLQWMTDGLIKMSRLEIGAIQLAPVKTGIRQTIYESISSVVAIAAKKNIDIVVSPFDDIELYHDRKWTREALNNILENAIKYSPVNGSIEISVEPLSLYTKITITDHGIGIDKSEFNLIFKRFYRGQNTKNYEGTGLGLYLAAIIMEKQGGYILVDSKPFEYTSFSLFLQNCKK</sequence>
<dbReference type="PROSITE" id="PS50109">
    <property type="entry name" value="HIS_KIN"/>
    <property type="match status" value="1"/>
</dbReference>
<keyword evidence="7" id="KW-0418">Kinase</keyword>
<dbReference type="Gene3D" id="3.30.565.10">
    <property type="entry name" value="Histidine kinase-like ATPase, C-terminal domain"/>
    <property type="match status" value="1"/>
</dbReference>
<dbReference type="AlphaFoldDB" id="A0A2K2FEE1"/>
<dbReference type="InterPro" id="IPR036097">
    <property type="entry name" value="HisK_dim/P_sf"/>
</dbReference>
<dbReference type="GO" id="GO:0005886">
    <property type="term" value="C:plasma membrane"/>
    <property type="evidence" value="ECO:0007669"/>
    <property type="project" value="TreeGrafter"/>
</dbReference>
<feature type="domain" description="Histidine kinase" evidence="12">
    <location>
        <begin position="99"/>
        <end position="313"/>
    </location>
</feature>
<dbReference type="InterPro" id="IPR004358">
    <property type="entry name" value="Sig_transdc_His_kin-like_C"/>
</dbReference>
<name>A0A2K2FEE1_9CLOT</name>